<feature type="signal peptide" evidence="1">
    <location>
        <begin position="1"/>
        <end position="22"/>
    </location>
</feature>
<dbReference type="AlphaFoldDB" id="A0A914ZQ07"/>
<accession>A0A914ZQ07</accession>
<protein>
    <submittedName>
        <fullName evidence="4">DUF148 domain-containing protein</fullName>
    </submittedName>
</protein>
<sequence>MRAMNFISELILLLLTCTVALTQQDGQPQSQQMDQQFATEQLPLPPFLSNASEEAKRQFFSIAYNANLRIAQINAQLEQWAKEQPKDVQDAFNAQLSMQKQTEAWLNEERDKLLNALPADAKALAMKLDAIRENLQLTPNEQMKQASEILHNADANVRKQLLEVDQKLGQMIQQTQQQPDLQKH</sequence>
<dbReference type="PANTHER" id="PTHR21593">
    <property type="entry name" value="PRION-LIKE- Q/N-RICH -DOMAIN-BEARING PROTEIN PROTEIN"/>
    <property type="match status" value="1"/>
</dbReference>
<name>A0A914ZQ07_PARUN</name>
<dbReference type="WBParaSite" id="PgB12X_g006_t01">
    <property type="protein sequence ID" value="PgB12X_g006_t01"/>
    <property type="gene ID" value="PgB12X_g006"/>
</dbReference>
<organism evidence="3 4">
    <name type="scientific">Parascaris univalens</name>
    <name type="common">Nematode worm</name>
    <dbReference type="NCBI Taxonomy" id="6257"/>
    <lineage>
        <taxon>Eukaryota</taxon>
        <taxon>Metazoa</taxon>
        <taxon>Ecdysozoa</taxon>
        <taxon>Nematoda</taxon>
        <taxon>Chromadorea</taxon>
        <taxon>Rhabditida</taxon>
        <taxon>Spirurina</taxon>
        <taxon>Ascaridomorpha</taxon>
        <taxon>Ascaridoidea</taxon>
        <taxon>Ascarididae</taxon>
        <taxon>Parascaris</taxon>
    </lineage>
</organism>
<keyword evidence="3" id="KW-1185">Reference proteome</keyword>
<feature type="domain" description="SXP/RAL-2 family protein Ani s 5-like cation-binding" evidence="2">
    <location>
        <begin position="54"/>
        <end position="154"/>
    </location>
</feature>
<dbReference type="InterPro" id="IPR052823">
    <property type="entry name" value="SXP/RAL-2_related"/>
</dbReference>
<feature type="chain" id="PRO_5037250849" evidence="1">
    <location>
        <begin position="23"/>
        <end position="184"/>
    </location>
</feature>
<evidence type="ECO:0000313" key="4">
    <source>
        <dbReference type="WBParaSite" id="PgB12X_g006_t01"/>
    </source>
</evidence>
<dbReference type="PANTHER" id="PTHR21593:SF27">
    <property type="entry name" value="PROTEIN CBG23956"/>
    <property type="match status" value="1"/>
</dbReference>
<keyword evidence="1" id="KW-0732">Signal</keyword>
<proteinExistence type="predicted"/>
<evidence type="ECO:0000256" key="1">
    <source>
        <dbReference type="SAM" id="SignalP"/>
    </source>
</evidence>
<dbReference type="InterPro" id="IPR003677">
    <property type="entry name" value="ANIS5_cation-bd"/>
</dbReference>
<dbReference type="Proteomes" id="UP000887569">
    <property type="component" value="Unplaced"/>
</dbReference>
<evidence type="ECO:0000313" key="3">
    <source>
        <dbReference type="Proteomes" id="UP000887569"/>
    </source>
</evidence>
<dbReference type="Pfam" id="PF02520">
    <property type="entry name" value="ANIS5_cation-bd"/>
    <property type="match status" value="1"/>
</dbReference>
<evidence type="ECO:0000259" key="2">
    <source>
        <dbReference type="Pfam" id="PF02520"/>
    </source>
</evidence>
<reference evidence="4" key="1">
    <citation type="submission" date="2022-11" db="UniProtKB">
        <authorList>
            <consortium name="WormBaseParasite"/>
        </authorList>
    </citation>
    <scope>IDENTIFICATION</scope>
</reference>